<dbReference type="EMBL" id="CP141887">
    <property type="protein sequence ID" value="WRT68252.1"/>
    <property type="molecule type" value="Genomic_DNA"/>
</dbReference>
<organism evidence="3 4">
    <name type="scientific">Kwoniella shivajii</name>
    <dbReference type="NCBI Taxonomy" id="564305"/>
    <lineage>
        <taxon>Eukaryota</taxon>
        <taxon>Fungi</taxon>
        <taxon>Dikarya</taxon>
        <taxon>Basidiomycota</taxon>
        <taxon>Agaricomycotina</taxon>
        <taxon>Tremellomycetes</taxon>
        <taxon>Tremellales</taxon>
        <taxon>Cryptococcaceae</taxon>
        <taxon>Kwoniella</taxon>
    </lineage>
</organism>
<sequence>MIIPLQPRLRLGRNKRQIVKDPVNGVHTPTPTPTSTPTPTITSSTQKTESDLAVTENRGSRTKSNTEVKSKLLVASTTSSSLMGAKTGISQTGSSSSGDANGNTNGIDNTNGGQSFSAKSTIYLNTFPADFPIQTPLPPSSHNPNNNYLFLKDQQVLDSMLIFATIFGSFLLLTILCIKGNSTYTRRNEYDNGKVDNVIMDDMKWAEGREVIERKIIWETAGTKKLRSGAGRLRR</sequence>
<keyword evidence="4" id="KW-1185">Reference proteome</keyword>
<evidence type="ECO:0000313" key="4">
    <source>
        <dbReference type="Proteomes" id="UP001329825"/>
    </source>
</evidence>
<gene>
    <name evidence="3" type="ORF">IL334_005228</name>
</gene>
<keyword evidence="2" id="KW-1133">Transmembrane helix</keyword>
<dbReference type="RefSeq" id="XP_062792992.1">
    <property type="nucleotide sequence ID" value="XM_062936941.1"/>
</dbReference>
<feature type="compositionally biased region" description="Low complexity" evidence="1">
    <location>
        <begin position="87"/>
        <end position="112"/>
    </location>
</feature>
<reference evidence="3 4" key="1">
    <citation type="submission" date="2024-01" db="EMBL/GenBank/DDBJ databases">
        <title>Comparative genomics of Cryptococcus and Kwoniella reveals pathogenesis evolution and contrasting modes of karyotype evolution via chromosome fusion or intercentromeric recombination.</title>
        <authorList>
            <person name="Coelho M.A."/>
            <person name="David-Palma M."/>
            <person name="Shea T."/>
            <person name="Bowers K."/>
            <person name="McGinley-Smith S."/>
            <person name="Mohammad A.W."/>
            <person name="Gnirke A."/>
            <person name="Yurkov A.M."/>
            <person name="Nowrousian M."/>
            <person name="Sun S."/>
            <person name="Cuomo C.A."/>
            <person name="Heitman J."/>
        </authorList>
    </citation>
    <scope>NUCLEOTIDE SEQUENCE [LARGE SCALE GENOMIC DNA]</scope>
    <source>
        <strain evidence="3">CBS 11374</strain>
    </source>
</reference>
<feature type="transmembrane region" description="Helical" evidence="2">
    <location>
        <begin position="160"/>
        <end position="178"/>
    </location>
</feature>
<dbReference type="GeneID" id="87957359"/>
<evidence type="ECO:0000256" key="1">
    <source>
        <dbReference type="SAM" id="MobiDB-lite"/>
    </source>
</evidence>
<evidence type="ECO:0000256" key="2">
    <source>
        <dbReference type="SAM" id="Phobius"/>
    </source>
</evidence>
<accession>A0ABZ1D3S5</accession>
<feature type="region of interest" description="Disordered" evidence="1">
    <location>
        <begin position="84"/>
        <end position="112"/>
    </location>
</feature>
<name>A0ABZ1D3S5_9TREE</name>
<protein>
    <submittedName>
        <fullName evidence="3">Uncharacterized protein</fullName>
    </submittedName>
</protein>
<evidence type="ECO:0000313" key="3">
    <source>
        <dbReference type="EMBL" id="WRT68252.1"/>
    </source>
</evidence>
<dbReference type="Proteomes" id="UP001329825">
    <property type="component" value="Chromosome 7"/>
</dbReference>
<keyword evidence="2" id="KW-0812">Transmembrane</keyword>
<keyword evidence="2" id="KW-0472">Membrane</keyword>
<feature type="region of interest" description="Disordered" evidence="1">
    <location>
        <begin position="1"/>
        <end position="68"/>
    </location>
</feature>
<proteinExistence type="predicted"/>